<comment type="caution">
    <text evidence="8">The sequence shown here is derived from an EMBL/GenBank/DDBJ whole genome shotgun (WGS) entry which is preliminary data.</text>
</comment>
<keyword evidence="3" id="KW-0949">S-adenosyl-L-methionine</keyword>
<comment type="similarity">
    <text evidence="5">Belongs to the TDD superfamily. DTWD2 family.</text>
</comment>
<comment type="catalytic activity">
    <reaction evidence="6">
        <text>a uridine in tRNA + S-adenosyl-L-methionine = a 3-[(3S)-3-amino-3-carboxypropyl]uridine in tRNA + S-methyl-5'-thioadenosine + H(+)</text>
        <dbReference type="Rhea" id="RHEA:62432"/>
        <dbReference type="Rhea" id="RHEA-COMP:13339"/>
        <dbReference type="Rhea" id="RHEA-COMP:16092"/>
        <dbReference type="ChEBI" id="CHEBI:15378"/>
        <dbReference type="ChEBI" id="CHEBI:17509"/>
        <dbReference type="ChEBI" id="CHEBI:59789"/>
        <dbReference type="ChEBI" id="CHEBI:65315"/>
        <dbReference type="ChEBI" id="CHEBI:82930"/>
        <dbReference type="EC" id="2.5.1.25"/>
    </reaction>
</comment>
<evidence type="ECO:0000313" key="8">
    <source>
        <dbReference type="EMBL" id="CAL4106095.1"/>
    </source>
</evidence>
<dbReference type="PANTHER" id="PTHR21392:SF0">
    <property type="entry name" value="TRNA-URIDINE AMINOCARBOXYPROPYLTRANSFERASE 2"/>
    <property type="match status" value="1"/>
</dbReference>
<evidence type="ECO:0000256" key="2">
    <source>
        <dbReference type="ARBA" id="ARBA00022679"/>
    </source>
</evidence>
<dbReference type="SMART" id="SM01144">
    <property type="entry name" value="DTW"/>
    <property type="match status" value="1"/>
</dbReference>
<proteinExistence type="inferred from homology"/>
<evidence type="ECO:0000256" key="3">
    <source>
        <dbReference type="ARBA" id="ARBA00022691"/>
    </source>
</evidence>
<dbReference type="EC" id="2.5.1.25" evidence="1"/>
<organism evidence="8 9">
    <name type="scientific">Meganyctiphanes norvegica</name>
    <name type="common">Northern krill</name>
    <name type="synonym">Thysanopoda norvegica</name>
    <dbReference type="NCBI Taxonomy" id="48144"/>
    <lineage>
        <taxon>Eukaryota</taxon>
        <taxon>Metazoa</taxon>
        <taxon>Ecdysozoa</taxon>
        <taxon>Arthropoda</taxon>
        <taxon>Crustacea</taxon>
        <taxon>Multicrustacea</taxon>
        <taxon>Malacostraca</taxon>
        <taxon>Eumalacostraca</taxon>
        <taxon>Eucarida</taxon>
        <taxon>Euphausiacea</taxon>
        <taxon>Euphausiidae</taxon>
        <taxon>Meganyctiphanes</taxon>
    </lineage>
</organism>
<reference evidence="8 9" key="1">
    <citation type="submission" date="2024-05" db="EMBL/GenBank/DDBJ databases">
        <authorList>
            <person name="Wallberg A."/>
        </authorList>
    </citation>
    <scope>NUCLEOTIDE SEQUENCE [LARGE SCALE GENOMIC DNA]</scope>
</reference>
<name>A0AAV2R070_MEGNR</name>
<gene>
    <name evidence="8" type="ORF">MNOR_LOCUS18254</name>
</gene>
<dbReference type="GO" id="GO:0016432">
    <property type="term" value="F:tRNA-uridine aminocarboxypropyltransferase activity"/>
    <property type="evidence" value="ECO:0007669"/>
    <property type="project" value="UniProtKB-EC"/>
</dbReference>
<dbReference type="PANTHER" id="PTHR21392">
    <property type="entry name" value="TRNA-URIDINE AMINOCARBOXYPROPYLTRANSFERASE 2"/>
    <property type="match status" value="1"/>
</dbReference>
<evidence type="ECO:0000256" key="4">
    <source>
        <dbReference type="ARBA" id="ARBA00022694"/>
    </source>
</evidence>
<dbReference type="GO" id="GO:0008033">
    <property type="term" value="P:tRNA processing"/>
    <property type="evidence" value="ECO:0007669"/>
    <property type="project" value="UniProtKB-KW"/>
</dbReference>
<evidence type="ECO:0000256" key="1">
    <source>
        <dbReference type="ARBA" id="ARBA00012386"/>
    </source>
</evidence>
<dbReference type="Pfam" id="PF03942">
    <property type="entry name" value="DTW"/>
    <property type="match status" value="1"/>
</dbReference>
<feature type="domain" description="DTW" evidence="7">
    <location>
        <begin position="27"/>
        <end position="224"/>
    </location>
</feature>
<dbReference type="AlphaFoldDB" id="A0AAV2R070"/>
<evidence type="ECO:0000256" key="5">
    <source>
        <dbReference type="ARBA" id="ARBA00034489"/>
    </source>
</evidence>
<evidence type="ECO:0000259" key="7">
    <source>
        <dbReference type="SMART" id="SM01144"/>
    </source>
</evidence>
<keyword evidence="9" id="KW-1185">Reference proteome</keyword>
<keyword evidence="4" id="KW-0819">tRNA processing</keyword>
<keyword evidence="2" id="KW-0808">Transferase</keyword>
<evidence type="ECO:0000256" key="6">
    <source>
        <dbReference type="ARBA" id="ARBA00048718"/>
    </source>
</evidence>
<dbReference type="InterPro" id="IPR005636">
    <property type="entry name" value="DTW"/>
</dbReference>
<evidence type="ECO:0000313" key="9">
    <source>
        <dbReference type="Proteomes" id="UP001497623"/>
    </source>
</evidence>
<protein>
    <recommendedName>
        <fullName evidence="1">tRNA-uridine aminocarboxypropyltransferase</fullName>
        <ecNumber evidence="1">2.5.1.25</ecNumber>
    </recommendedName>
</protein>
<dbReference type="Proteomes" id="UP001497623">
    <property type="component" value="Unassembled WGS sequence"/>
</dbReference>
<accession>A0AAV2R070</accession>
<sequence length="239" mass="27029">MGEEDKEEDTLALLADLVHIEIGRREKRPLCNRCRRPTNVCWCSSLGGKKINTECKVIVFQHPHEEKRCLRTAPILQAALQHGNYLEVKGKRFNSSRFPEMKEILLDPNSILMYPGDDAANVESLPHVGEANQPPYNLIIIDGTWQQAKSMYHNSPQLQNLRQVCLSGKYVSEYVIRTQPTNDALSTVESAAIALALLEQNWSIYTTLVGPLQILCQHQIMHGAVKSSKQRISNTIREI</sequence>
<dbReference type="EMBL" id="CAXKWB010012959">
    <property type="protein sequence ID" value="CAL4106095.1"/>
    <property type="molecule type" value="Genomic_DNA"/>
</dbReference>
<dbReference type="InterPro" id="IPR039262">
    <property type="entry name" value="DTWD2/TAPT"/>
</dbReference>